<proteinExistence type="predicted"/>
<name>A0A2D3V806_9PEZI</name>
<dbReference type="PANTHER" id="PTHR47260:SF6">
    <property type="entry name" value="THIOESTERASE DOMAIN-CONTAINING PROTEIN"/>
    <property type="match status" value="1"/>
</dbReference>
<dbReference type="RefSeq" id="XP_023628459.1">
    <property type="nucleotide sequence ID" value="XM_023772691.1"/>
</dbReference>
<dbReference type="PANTHER" id="PTHR47260">
    <property type="entry name" value="UPF0644 PROTEIN PB2B4.06"/>
    <property type="match status" value="1"/>
</dbReference>
<evidence type="ECO:0000313" key="2">
    <source>
        <dbReference type="EMBL" id="CZT21570.1"/>
    </source>
</evidence>
<dbReference type="OrthoDB" id="506431at2759"/>
<evidence type="ECO:0000259" key="1">
    <source>
        <dbReference type="Pfam" id="PF03061"/>
    </source>
</evidence>
<dbReference type="Proteomes" id="UP000225277">
    <property type="component" value="Unassembled WGS sequence"/>
</dbReference>
<dbReference type="InterPro" id="IPR029069">
    <property type="entry name" value="HotDog_dom_sf"/>
</dbReference>
<accession>A0A2D3V806</accession>
<dbReference type="GeneID" id="35602551"/>
<keyword evidence="3" id="KW-1185">Reference proteome</keyword>
<dbReference type="AlphaFoldDB" id="A0A2D3V806"/>
<protein>
    <recommendedName>
        <fullName evidence="1">Thioesterase domain-containing protein</fullName>
    </recommendedName>
</protein>
<dbReference type="InterPro" id="IPR006683">
    <property type="entry name" value="Thioestr_dom"/>
</dbReference>
<dbReference type="Gene3D" id="3.10.129.10">
    <property type="entry name" value="Hotdog Thioesterase"/>
    <property type="match status" value="1"/>
</dbReference>
<gene>
    <name evidence="2" type="ORF">RCC_07433</name>
</gene>
<organism evidence="2 3">
    <name type="scientific">Ramularia collo-cygni</name>
    <dbReference type="NCBI Taxonomy" id="112498"/>
    <lineage>
        <taxon>Eukaryota</taxon>
        <taxon>Fungi</taxon>
        <taxon>Dikarya</taxon>
        <taxon>Ascomycota</taxon>
        <taxon>Pezizomycotina</taxon>
        <taxon>Dothideomycetes</taxon>
        <taxon>Dothideomycetidae</taxon>
        <taxon>Mycosphaerellales</taxon>
        <taxon>Mycosphaerellaceae</taxon>
        <taxon>Ramularia</taxon>
    </lineage>
</organism>
<dbReference type="SUPFAM" id="SSF54637">
    <property type="entry name" value="Thioesterase/thiol ester dehydrase-isomerase"/>
    <property type="match status" value="1"/>
</dbReference>
<dbReference type="InterPro" id="IPR052061">
    <property type="entry name" value="PTE-AB_protein"/>
</dbReference>
<reference evidence="2 3" key="1">
    <citation type="submission" date="2016-03" db="EMBL/GenBank/DDBJ databases">
        <authorList>
            <person name="Ploux O."/>
        </authorList>
    </citation>
    <scope>NUCLEOTIDE SEQUENCE [LARGE SCALE GENOMIC DNA]</scope>
    <source>
        <strain evidence="2 3">URUG2</strain>
    </source>
</reference>
<dbReference type="Pfam" id="PF03061">
    <property type="entry name" value="4HBT"/>
    <property type="match status" value="1"/>
</dbReference>
<feature type="domain" description="Thioesterase" evidence="1">
    <location>
        <begin position="90"/>
        <end position="166"/>
    </location>
</feature>
<sequence>MAPSDTKDPFLRVPWIASQIGRPDVICRPPKSREPKDTSEDSLWAETLKDSRTINSCICFYQKPASGVGHAEEVSTAMTIGDGLNGHPAILHGGITSTMVDEAMGMYQMINKELAYEAQVQSGKVDGELPPVVLHAFTVELNIKYLRTVQTPGNVVITVKRVKVEGRKEWLAAELKQCTEHGAVEVCATGEALFITPRVSPRPSKI</sequence>
<evidence type="ECO:0000313" key="3">
    <source>
        <dbReference type="Proteomes" id="UP000225277"/>
    </source>
</evidence>
<dbReference type="EMBL" id="FJUY01000011">
    <property type="protein sequence ID" value="CZT21570.1"/>
    <property type="molecule type" value="Genomic_DNA"/>
</dbReference>
<dbReference type="CDD" id="cd03443">
    <property type="entry name" value="PaaI_thioesterase"/>
    <property type="match status" value="1"/>
</dbReference>